<keyword evidence="4" id="KW-1185">Reference proteome</keyword>
<dbReference type="EMBL" id="JBBPBM010000080">
    <property type="protein sequence ID" value="KAK8510896.1"/>
    <property type="molecule type" value="Genomic_DNA"/>
</dbReference>
<dbReference type="InterPro" id="IPR057135">
    <property type="entry name" value="At4g27190-like_LRR"/>
</dbReference>
<dbReference type="Gene3D" id="3.80.10.10">
    <property type="entry name" value="Ribonuclease Inhibitor"/>
    <property type="match status" value="1"/>
</dbReference>
<name>A0ABR2BV27_9ROSI</name>
<evidence type="ECO:0000259" key="2">
    <source>
        <dbReference type="Pfam" id="PF23247"/>
    </source>
</evidence>
<dbReference type="PANTHER" id="PTHR33463:SF117">
    <property type="entry name" value="CC-NBS-LRR RESISTANCE PROTEIN"/>
    <property type="match status" value="1"/>
</dbReference>
<evidence type="ECO:0000256" key="1">
    <source>
        <dbReference type="ARBA" id="ARBA00022821"/>
    </source>
</evidence>
<dbReference type="InterPro" id="IPR050905">
    <property type="entry name" value="Plant_NBS-LRR"/>
</dbReference>
<feature type="domain" description="Disease resistance protein At4g27190-like leucine-rich repeats" evidence="2">
    <location>
        <begin position="21"/>
        <end position="96"/>
    </location>
</feature>
<reference evidence="3 4" key="1">
    <citation type="journal article" date="2024" name="G3 (Bethesda)">
        <title>Genome assembly of Hibiscus sabdariffa L. provides insights into metabolisms of medicinal natural products.</title>
        <authorList>
            <person name="Kim T."/>
        </authorList>
    </citation>
    <scope>NUCLEOTIDE SEQUENCE [LARGE SCALE GENOMIC DNA]</scope>
    <source>
        <strain evidence="3">TK-2024</strain>
        <tissue evidence="3">Old leaves</tissue>
    </source>
</reference>
<evidence type="ECO:0000313" key="4">
    <source>
        <dbReference type="Proteomes" id="UP001472677"/>
    </source>
</evidence>
<gene>
    <name evidence="3" type="ORF">V6N12_036810</name>
</gene>
<dbReference type="PANTHER" id="PTHR33463">
    <property type="entry name" value="NB-ARC DOMAIN-CONTAINING PROTEIN-RELATED"/>
    <property type="match status" value="1"/>
</dbReference>
<protein>
    <recommendedName>
        <fullName evidence="2">Disease resistance protein At4g27190-like leucine-rich repeats domain-containing protein</fullName>
    </recommendedName>
</protein>
<organism evidence="3 4">
    <name type="scientific">Hibiscus sabdariffa</name>
    <name type="common">roselle</name>
    <dbReference type="NCBI Taxonomy" id="183260"/>
    <lineage>
        <taxon>Eukaryota</taxon>
        <taxon>Viridiplantae</taxon>
        <taxon>Streptophyta</taxon>
        <taxon>Embryophyta</taxon>
        <taxon>Tracheophyta</taxon>
        <taxon>Spermatophyta</taxon>
        <taxon>Magnoliopsida</taxon>
        <taxon>eudicotyledons</taxon>
        <taxon>Gunneridae</taxon>
        <taxon>Pentapetalae</taxon>
        <taxon>rosids</taxon>
        <taxon>malvids</taxon>
        <taxon>Malvales</taxon>
        <taxon>Malvaceae</taxon>
        <taxon>Malvoideae</taxon>
        <taxon>Hibiscus</taxon>
    </lineage>
</organism>
<comment type="caution">
    <text evidence="3">The sequence shown here is derived from an EMBL/GenBank/DDBJ whole genome shotgun (WGS) entry which is preliminary data.</text>
</comment>
<dbReference type="Pfam" id="PF23247">
    <property type="entry name" value="LRR_RPS2"/>
    <property type="match status" value="1"/>
</dbReference>
<dbReference type="InterPro" id="IPR032675">
    <property type="entry name" value="LRR_dom_sf"/>
</dbReference>
<dbReference type="SUPFAM" id="SSF52047">
    <property type="entry name" value="RNI-like"/>
    <property type="match status" value="1"/>
</dbReference>
<accession>A0ABR2BV27</accession>
<evidence type="ECO:0000313" key="3">
    <source>
        <dbReference type="EMBL" id="KAK8510896.1"/>
    </source>
</evidence>
<proteinExistence type="predicted"/>
<keyword evidence="1" id="KW-0611">Plant defense</keyword>
<dbReference type="Proteomes" id="UP001472677">
    <property type="component" value="Unassembled WGS sequence"/>
</dbReference>
<sequence length="120" mass="13971">MEELRLKEVNELTSLWLECWDERKTPLFSDLIILKLNSLPDLKSIWELEPSCRATATLQNLKEVTIEDCHKLKVIFPPCLAPSMLHLQKLYIYKCNGLEQVIGFAQEKEITEVKMCSLSY</sequence>